<accession>G4SVB6</accession>
<gene>
    <name evidence="4" type="ordered locus">MEALZ_0191</name>
</gene>
<sequence length="148" mass="16903">MEKRFKFTQQRIEKLPVPDKGRFEYYDTEISKLICRVSSTGNKSFAVLKKTDEGTTKRVTLGRFPSMPVALAKELAQSALTEIAKGVNPTEEKRKRRYRAISLEGLLNQYLADKKTYVRKQLSITARRSEPALVTGSRCRSIKSLATW</sequence>
<dbReference type="Pfam" id="PF13356">
    <property type="entry name" value="Arm-DNA-bind_3"/>
    <property type="match status" value="1"/>
</dbReference>
<dbReference type="PANTHER" id="PTHR30629:SF2">
    <property type="entry name" value="PROPHAGE INTEGRASE INTS-RELATED"/>
    <property type="match status" value="1"/>
</dbReference>
<dbReference type="InterPro" id="IPR038488">
    <property type="entry name" value="Integrase_DNA-bd_sf"/>
</dbReference>
<keyword evidence="2" id="KW-0229">DNA integration</keyword>
<dbReference type="RefSeq" id="WP_014146703.1">
    <property type="nucleotide sequence ID" value="NC_016112.1"/>
</dbReference>
<dbReference type="AlphaFoldDB" id="G4SVB6"/>
<dbReference type="PANTHER" id="PTHR30629">
    <property type="entry name" value="PROPHAGE INTEGRASE"/>
    <property type="match status" value="1"/>
</dbReference>
<reference evidence="5" key="1">
    <citation type="journal article" date="2012" name="J. Bacteriol.">
        <title>Genome sequence of the haloalkaliphilic methanotrophic bacterium Methylomicrobium alcaliphilum 20Z.</title>
        <authorList>
            <person name="Vuilleumier S."/>
            <person name="Khmelenina V.N."/>
            <person name="Bringel F."/>
            <person name="Reshetnikov A.S."/>
            <person name="Lajus A."/>
            <person name="Mangenot S."/>
            <person name="Rouy Z."/>
            <person name="Op den Camp H.J."/>
            <person name="Jetten M.S."/>
            <person name="Dispirito A.A."/>
            <person name="Dunfield P."/>
            <person name="Klotz M.G."/>
            <person name="Semrau J.D."/>
            <person name="Stein L.Y."/>
            <person name="Barbe V."/>
            <person name="Medigue C."/>
            <person name="Trotsenko Y.A."/>
            <person name="Kalyuzhnaya M.G."/>
        </authorList>
    </citation>
    <scope>NUCLEOTIDE SEQUENCE [LARGE SCALE GENOMIC DNA]</scope>
    <source>
        <strain evidence="5">DSM 19304 / NCIMB 14124 / VKM B-2133 / 20Z</strain>
    </source>
</reference>
<evidence type="ECO:0000256" key="2">
    <source>
        <dbReference type="ARBA" id="ARBA00022908"/>
    </source>
</evidence>
<dbReference type="Proteomes" id="UP000008315">
    <property type="component" value="Chromosome"/>
</dbReference>
<name>G4SVB6_META2</name>
<organism evidence="4 5">
    <name type="scientific">Methylotuvimicrobium alcaliphilum (strain DSM 19304 / NCIMB 14124 / VKM B-2133 / 20Z)</name>
    <name type="common">Methylomicrobium alcaliphilum</name>
    <dbReference type="NCBI Taxonomy" id="1091494"/>
    <lineage>
        <taxon>Bacteria</taxon>
        <taxon>Pseudomonadati</taxon>
        <taxon>Pseudomonadota</taxon>
        <taxon>Gammaproteobacteria</taxon>
        <taxon>Methylococcales</taxon>
        <taxon>Methylococcaceae</taxon>
        <taxon>Methylotuvimicrobium</taxon>
    </lineage>
</organism>
<evidence type="ECO:0000256" key="1">
    <source>
        <dbReference type="ARBA" id="ARBA00008857"/>
    </source>
</evidence>
<dbReference type="EMBL" id="FO082060">
    <property type="protein sequence ID" value="CCE21892.1"/>
    <property type="molecule type" value="Genomic_DNA"/>
</dbReference>
<dbReference type="InterPro" id="IPR050808">
    <property type="entry name" value="Phage_Integrase"/>
</dbReference>
<dbReference type="InterPro" id="IPR025166">
    <property type="entry name" value="Integrase_DNA_bind_dom"/>
</dbReference>
<keyword evidence="5" id="KW-1185">Reference proteome</keyword>
<feature type="domain" description="Integrase DNA-binding" evidence="3">
    <location>
        <begin position="7"/>
        <end position="95"/>
    </location>
</feature>
<comment type="similarity">
    <text evidence="1">Belongs to the 'phage' integrase family.</text>
</comment>
<evidence type="ECO:0000313" key="5">
    <source>
        <dbReference type="Proteomes" id="UP000008315"/>
    </source>
</evidence>
<evidence type="ECO:0000313" key="4">
    <source>
        <dbReference type="EMBL" id="CCE21892.1"/>
    </source>
</evidence>
<evidence type="ECO:0000259" key="3">
    <source>
        <dbReference type="Pfam" id="PF13356"/>
    </source>
</evidence>
<dbReference type="Gene3D" id="3.30.160.390">
    <property type="entry name" value="Integrase, DNA-binding domain"/>
    <property type="match status" value="1"/>
</dbReference>
<dbReference type="KEGG" id="mah:MEALZ_0191"/>
<proteinExistence type="inferred from homology"/>
<protein>
    <recommendedName>
        <fullName evidence="3">Integrase DNA-binding domain-containing protein</fullName>
    </recommendedName>
</protein>
<dbReference type="GO" id="GO:0015074">
    <property type="term" value="P:DNA integration"/>
    <property type="evidence" value="ECO:0007669"/>
    <property type="project" value="UniProtKB-KW"/>
</dbReference>
<dbReference type="STRING" id="1091494.MEALZ_0191"/>
<dbReference type="HOGENOM" id="CLU_1756700_0_0_6"/>